<gene>
    <name evidence="2" type="ORF">K0M31_014787</name>
</gene>
<comment type="caution">
    <text evidence="2">The sequence shown here is derived from an EMBL/GenBank/DDBJ whole genome shotgun (WGS) entry which is preliminary data.</text>
</comment>
<dbReference type="AlphaFoldDB" id="A0AA40FH78"/>
<evidence type="ECO:0000256" key="1">
    <source>
        <dbReference type="SAM" id="MobiDB-lite"/>
    </source>
</evidence>
<name>A0AA40FH78_9HYME</name>
<organism evidence="2 3">
    <name type="scientific">Melipona bicolor</name>
    <dbReference type="NCBI Taxonomy" id="60889"/>
    <lineage>
        <taxon>Eukaryota</taxon>
        <taxon>Metazoa</taxon>
        <taxon>Ecdysozoa</taxon>
        <taxon>Arthropoda</taxon>
        <taxon>Hexapoda</taxon>
        <taxon>Insecta</taxon>
        <taxon>Pterygota</taxon>
        <taxon>Neoptera</taxon>
        <taxon>Endopterygota</taxon>
        <taxon>Hymenoptera</taxon>
        <taxon>Apocrita</taxon>
        <taxon>Aculeata</taxon>
        <taxon>Apoidea</taxon>
        <taxon>Anthophila</taxon>
        <taxon>Apidae</taxon>
        <taxon>Melipona</taxon>
    </lineage>
</organism>
<feature type="compositionally biased region" description="Acidic residues" evidence="1">
    <location>
        <begin position="38"/>
        <end position="50"/>
    </location>
</feature>
<evidence type="ECO:0000313" key="2">
    <source>
        <dbReference type="EMBL" id="KAK1118787.1"/>
    </source>
</evidence>
<dbReference type="Proteomes" id="UP001177670">
    <property type="component" value="Unassembled WGS sequence"/>
</dbReference>
<accession>A0AA40FH78</accession>
<reference evidence="2" key="1">
    <citation type="submission" date="2021-10" db="EMBL/GenBank/DDBJ databases">
        <title>Melipona bicolor Genome sequencing and assembly.</title>
        <authorList>
            <person name="Araujo N.S."/>
            <person name="Arias M.C."/>
        </authorList>
    </citation>
    <scope>NUCLEOTIDE SEQUENCE</scope>
    <source>
        <strain evidence="2">USP_2M_L1-L4_2017</strain>
        <tissue evidence="2">Whole body</tissue>
    </source>
</reference>
<protein>
    <submittedName>
        <fullName evidence="2">Uncharacterized protein</fullName>
    </submittedName>
</protein>
<sequence>MASALEYLANGVMSMERNREGGLHGRNPTQLRDQRSGEEEEEEEEEEETVGVDVFKGSRVERRRRVSSVFGRRL</sequence>
<keyword evidence="3" id="KW-1185">Reference proteome</keyword>
<feature type="region of interest" description="Disordered" evidence="1">
    <location>
        <begin position="16"/>
        <end position="51"/>
    </location>
</feature>
<dbReference type="EMBL" id="JAHYIQ010000041">
    <property type="protein sequence ID" value="KAK1118787.1"/>
    <property type="molecule type" value="Genomic_DNA"/>
</dbReference>
<evidence type="ECO:0000313" key="3">
    <source>
        <dbReference type="Proteomes" id="UP001177670"/>
    </source>
</evidence>
<proteinExistence type="predicted"/>